<dbReference type="GO" id="GO:0032259">
    <property type="term" value="P:methylation"/>
    <property type="evidence" value="ECO:0007669"/>
    <property type="project" value="UniProtKB-KW"/>
</dbReference>
<protein>
    <submittedName>
        <fullName evidence="2">FkbM family methyltransferase</fullName>
    </submittedName>
</protein>
<keyword evidence="2" id="KW-0489">Methyltransferase</keyword>
<dbReference type="PANTHER" id="PTHR34203:SF15">
    <property type="entry name" value="SLL1173 PROTEIN"/>
    <property type="match status" value="1"/>
</dbReference>
<dbReference type="RefSeq" id="WP_182550012.1">
    <property type="nucleotide sequence ID" value="NZ_JACGXN010000004.1"/>
</dbReference>
<accession>A0A839EKK3</accession>
<dbReference type="GO" id="GO:0008168">
    <property type="term" value="F:methyltransferase activity"/>
    <property type="evidence" value="ECO:0007669"/>
    <property type="project" value="UniProtKB-KW"/>
</dbReference>
<reference evidence="2 3" key="1">
    <citation type="submission" date="2020-07" db="EMBL/GenBank/DDBJ databases">
        <title>Genomic Encyclopedia of Type Strains, Phase IV (KMG-V): Genome sequencing to study the core and pangenomes of soil and plant-associated prokaryotes.</title>
        <authorList>
            <person name="Whitman W."/>
        </authorList>
    </citation>
    <scope>NUCLEOTIDE SEQUENCE [LARGE SCALE GENOMIC DNA]</scope>
    <source>
        <strain evidence="2 3">AN3</strain>
    </source>
</reference>
<dbReference type="SUPFAM" id="SSF53335">
    <property type="entry name" value="S-adenosyl-L-methionine-dependent methyltransferases"/>
    <property type="match status" value="1"/>
</dbReference>
<dbReference type="NCBIfam" id="TIGR01444">
    <property type="entry name" value="fkbM_fam"/>
    <property type="match status" value="1"/>
</dbReference>
<comment type="caution">
    <text evidence="2">The sequence shown here is derived from an EMBL/GenBank/DDBJ whole genome shotgun (WGS) entry which is preliminary data.</text>
</comment>
<dbReference type="InterPro" id="IPR006342">
    <property type="entry name" value="FkbM_mtfrase"/>
</dbReference>
<evidence type="ECO:0000313" key="2">
    <source>
        <dbReference type="EMBL" id="MBA8879359.1"/>
    </source>
</evidence>
<dbReference type="AlphaFoldDB" id="A0A839EKK3"/>
<dbReference type="InterPro" id="IPR029063">
    <property type="entry name" value="SAM-dependent_MTases_sf"/>
</dbReference>
<dbReference type="Gene3D" id="3.40.50.150">
    <property type="entry name" value="Vaccinia Virus protein VP39"/>
    <property type="match status" value="1"/>
</dbReference>
<dbReference type="InterPro" id="IPR052514">
    <property type="entry name" value="SAM-dependent_MTase"/>
</dbReference>
<evidence type="ECO:0000313" key="3">
    <source>
        <dbReference type="Proteomes" id="UP000549052"/>
    </source>
</evidence>
<gene>
    <name evidence="2" type="ORF">FHW16_003078</name>
</gene>
<dbReference type="PANTHER" id="PTHR34203">
    <property type="entry name" value="METHYLTRANSFERASE, FKBM FAMILY PROTEIN"/>
    <property type="match status" value="1"/>
</dbReference>
<dbReference type="EMBL" id="JACGXN010000004">
    <property type="protein sequence ID" value="MBA8879359.1"/>
    <property type="molecule type" value="Genomic_DNA"/>
</dbReference>
<name>A0A839EKK3_9HYPH</name>
<sequence length="335" mass="37185">MTSYNDILNCYKFILGREANTEERKIISEHLLNISDISFGEHRRRFLSSTEFHQKHAEVIFENFVPRSIEVLFETKNNFKIYLDLRQYHMTFGIFNGGYEKFDIDIIKAVTPDKGVFFDVGGNVGYYSLSVATKPGFSGRIVSFEPLPHLWSLFSKSIVENKLSKVITVHKLALADAPGTMELNTAEHTVNAGATSLVAGSGNTKSERSTKVETLDKMAKGLKPDSIKIDIEGAEGLFFAGAVETIPASNPTMLVEVNRQVLATLSKTTPGTIFNRLAGWGYEVWEVLADSVRQLPTAQAIDTAFPAGRVANILAIHPDRKQDVAERLKTLNLTL</sequence>
<proteinExistence type="predicted"/>
<feature type="domain" description="Methyltransferase FkbM" evidence="1">
    <location>
        <begin position="119"/>
        <end position="260"/>
    </location>
</feature>
<dbReference type="Pfam" id="PF05050">
    <property type="entry name" value="Methyltransf_21"/>
    <property type="match status" value="1"/>
</dbReference>
<keyword evidence="3" id="KW-1185">Reference proteome</keyword>
<organism evidence="2 3">
    <name type="scientific">Phyllobacterium myrsinacearum</name>
    <dbReference type="NCBI Taxonomy" id="28101"/>
    <lineage>
        <taxon>Bacteria</taxon>
        <taxon>Pseudomonadati</taxon>
        <taxon>Pseudomonadota</taxon>
        <taxon>Alphaproteobacteria</taxon>
        <taxon>Hyphomicrobiales</taxon>
        <taxon>Phyllobacteriaceae</taxon>
        <taxon>Phyllobacterium</taxon>
    </lineage>
</organism>
<keyword evidence="2" id="KW-0808">Transferase</keyword>
<dbReference type="Proteomes" id="UP000549052">
    <property type="component" value="Unassembled WGS sequence"/>
</dbReference>
<evidence type="ECO:0000259" key="1">
    <source>
        <dbReference type="Pfam" id="PF05050"/>
    </source>
</evidence>